<dbReference type="Pfam" id="PF12833">
    <property type="entry name" value="HTH_18"/>
    <property type="match status" value="1"/>
</dbReference>
<dbReference type="PANTHER" id="PTHR47893">
    <property type="entry name" value="REGULATORY PROTEIN PCHR"/>
    <property type="match status" value="1"/>
</dbReference>
<proteinExistence type="predicted"/>
<dbReference type="PRINTS" id="PR00032">
    <property type="entry name" value="HTHARAC"/>
</dbReference>
<dbReference type="PANTHER" id="PTHR47893:SF1">
    <property type="entry name" value="REGULATORY PROTEIN PCHR"/>
    <property type="match status" value="1"/>
</dbReference>
<dbReference type="GO" id="GO:0003700">
    <property type="term" value="F:DNA-binding transcription factor activity"/>
    <property type="evidence" value="ECO:0007669"/>
    <property type="project" value="InterPro"/>
</dbReference>
<dbReference type="RefSeq" id="WP_184265560.1">
    <property type="nucleotide sequence ID" value="NZ_JACIIX010000017.1"/>
</dbReference>
<organism evidence="5 6">
    <name type="scientific">Novispirillum itersonii</name>
    <name type="common">Aquaspirillum itersonii</name>
    <dbReference type="NCBI Taxonomy" id="189"/>
    <lineage>
        <taxon>Bacteria</taxon>
        <taxon>Pseudomonadati</taxon>
        <taxon>Pseudomonadota</taxon>
        <taxon>Alphaproteobacteria</taxon>
        <taxon>Rhodospirillales</taxon>
        <taxon>Novispirillaceae</taxon>
        <taxon>Novispirillum</taxon>
    </lineage>
</organism>
<keyword evidence="1" id="KW-0805">Transcription regulation</keyword>
<comment type="caution">
    <text evidence="5">The sequence shown here is derived from an EMBL/GenBank/DDBJ whole genome shotgun (WGS) entry which is preliminary data.</text>
</comment>
<dbReference type="PROSITE" id="PS01124">
    <property type="entry name" value="HTH_ARAC_FAMILY_2"/>
    <property type="match status" value="1"/>
</dbReference>
<gene>
    <name evidence="5" type="ORF">FHS48_003589</name>
</gene>
<dbReference type="InterPro" id="IPR009057">
    <property type="entry name" value="Homeodomain-like_sf"/>
</dbReference>
<dbReference type="GO" id="GO:0043565">
    <property type="term" value="F:sequence-specific DNA binding"/>
    <property type="evidence" value="ECO:0007669"/>
    <property type="project" value="InterPro"/>
</dbReference>
<keyword evidence="3" id="KW-0804">Transcription</keyword>
<sequence>MPSPACHVDASRLREFLPAGGGWQDNCLPQVSGQARFRTARIAAGMTVTHSRCALTEDFRSRIEHEGPTCVLGFGLSGGSLFGLGGEAPRHEIRPGDVWLFQTADLSMDRLTPARSGGQMLALKFDASRLHGLLETTVETGGTRALRLGRSPDAAAGLAALTDNPLLRPLERLQAESHALGLLARWLDPAPAVEDTGGILGRDEQRGVARAMDLLVSRLEDPPSLEELAREAGMSHTRLNRCFRRLHGTTVFGWLRTYRLELACRYLAEGRYSVTEIAFLCGFSSSSHFASLFRQMHGCCPGDYRRGQG</sequence>
<protein>
    <submittedName>
        <fullName evidence="5">AraC family transcriptional regulator</fullName>
    </submittedName>
</protein>
<dbReference type="Gene3D" id="1.10.10.60">
    <property type="entry name" value="Homeodomain-like"/>
    <property type="match status" value="1"/>
</dbReference>
<dbReference type="Proteomes" id="UP000544872">
    <property type="component" value="Unassembled WGS sequence"/>
</dbReference>
<evidence type="ECO:0000256" key="2">
    <source>
        <dbReference type="ARBA" id="ARBA00023125"/>
    </source>
</evidence>
<evidence type="ECO:0000256" key="3">
    <source>
        <dbReference type="ARBA" id="ARBA00023163"/>
    </source>
</evidence>
<dbReference type="AlphaFoldDB" id="A0A7W9ZIM8"/>
<reference evidence="5 6" key="1">
    <citation type="submission" date="2020-08" db="EMBL/GenBank/DDBJ databases">
        <title>Genomic Encyclopedia of Type Strains, Phase IV (KMG-IV): sequencing the most valuable type-strain genomes for metagenomic binning, comparative biology and taxonomic classification.</title>
        <authorList>
            <person name="Goeker M."/>
        </authorList>
    </citation>
    <scope>NUCLEOTIDE SEQUENCE [LARGE SCALE GENOMIC DNA]</scope>
    <source>
        <strain evidence="5 6">DSM 11590</strain>
    </source>
</reference>
<dbReference type="EMBL" id="JACIIX010000017">
    <property type="protein sequence ID" value="MBB6212141.1"/>
    <property type="molecule type" value="Genomic_DNA"/>
</dbReference>
<dbReference type="InterPro" id="IPR053142">
    <property type="entry name" value="PchR_regulatory_protein"/>
</dbReference>
<accession>A0A7W9ZIM8</accession>
<evidence type="ECO:0000313" key="6">
    <source>
        <dbReference type="Proteomes" id="UP000544872"/>
    </source>
</evidence>
<evidence type="ECO:0000313" key="5">
    <source>
        <dbReference type="EMBL" id="MBB6212141.1"/>
    </source>
</evidence>
<dbReference type="InterPro" id="IPR020449">
    <property type="entry name" value="Tscrpt_reg_AraC-type_HTH"/>
</dbReference>
<keyword evidence="2" id="KW-0238">DNA-binding</keyword>
<dbReference type="SUPFAM" id="SSF46689">
    <property type="entry name" value="Homeodomain-like"/>
    <property type="match status" value="2"/>
</dbReference>
<evidence type="ECO:0000256" key="1">
    <source>
        <dbReference type="ARBA" id="ARBA00023015"/>
    </source>
</evidence>
<keyword evidence="6" id="KW-1185">Reference proteome</keyword>
<evidence type="ECO:0000259" key="4">
    <source>
        <dbReference type="PROSITE" id="PS01124"/>
    </source>
</evidence>
<dbReference type="InterPro" id="IPR018060">
    <property type="entry name" value="HTH_AraC"/>
</dbReference>
<dbReference type="SMART" id="SM00342">
    <property type="entry name" value="HTH_ARAC"/>
    <property type="match status" value="1"/>
</dbReference>
<name>A0A7W9ZIM8_NOVIT</name>
<feature type="domain" description="HTH araC/xylS-type" evidence="4">
    <location>
        <begin position="209"/>
        <end position="307"/>
    </location>
</feature>